<comment type="caution">
    <text evidence="4">The sequence shown here is derived from an EMBL/GenBank/DDBJ whole genome shotgun (WGS) entry which is preliminary data.</text>
</comment>
<evidence type="ECO:0000259" key="3">
    <source>
        <dbReference type="Pfam" id="PF07510"/>
    </source>
</evidence>
<dbReference type="Pfam" id="PF07510">
    <property type="entry name" value="GmrSD_C"/>
    <property type="match status" value="1"/>
</dbReference>
<dbReference type="InterPro" id="IPR011089">
    <property type="entry name" value="GmrSD_C"/>
</dbReference>
<proteinExistence type="predicted"/>
<feature type="signal peptide" evidence="2">
    <location>
        <begin position="1"/>
        <end position="20"/>
    </location>
</feature>
<dbReference type="OMA" id="KYNWGLS"/>
<dbReference type="Proteomes" id="UP000030848">
    <property type="component" value="Unassembled WGS sequence"/>
</dbReference>
<accession>A0A837DAL5</accession>
<dbReference type="OrthoDB" id="5196645at2"/>
<keyword evidence="2" id="KW-0732">Signal</keyword>
<evidence type="ECO:0000256" key="1">
    <source>
        <dbReference type="SAM" id="MobiDB-lite"/>
    </source>
</evidence>
<dbReference type="AlphaFoldDB" id="A0A837DAL5"/>
<feature type="compositionally biased region" description="Low complexity" evidence="1">
    <location>
        <begin position="34"/>
        <end position="49"/>
    </location>
</feature>
<dbReference type="RefSeq" id="WP_015788075.1">
    <property type="nucleotide sequence ID" value="NZ_CALJZO010000112.1"/>
</dbReference>
<evidence type="ECO:0000313" key="5">
    <source>
        <dbReference type="Proteomes" id="UP000030848"/>
    </source>
</evidence>
<dbReference type="PANTHER" id="PTHR24094">
    <property type="entry name" value="SECRETED PROTEIN"/>
    <property type="match status" value="1"/>
</dbReference>
<dbReference type="PANTHER" id="PTHR24094:SF15">
    <property type="entry name" value="AMP-DEPENDENT SYNTHETASE_LIGASE DOMAIN-CONTAINING PROTEIN-RELATED"/>
    <property type="match status" value="1"/>
</dbReference>
<organism evidence="4 5">
    <name type="scientific">Saccharomonospora viridis</name>
    <dbReference type="NCBI Taxonomy" id="1852"/>
    <lineage>
        <taxon>Bacteria</taxon>
        <taxon>Bacillati</taxon>
        <taxon>Actinomycetota</taxon>
        <taxon>Actinomycetes</taxon>
        <taxon>Pseudonocardiales</taxon>
        <taxon>Pseudonocardiaceae</taxon>
        <taxon>Saccharomonospora</taxon>
    </lineage>
</organism>
<name>A0A837DAL5_9PSEU</name>
<evidence type="ECO:0000313" key="4">
    <source>
        <dbReference type="EMBL" id="KHF44560.1"/>
    </source>
</evidence>
<gene>
    <name evidence="4" type="ORF">MINT15_14420</name>
</gene>
<protein>
    <recommendedName>
        <fullName evidence="3">GmrSD restriction endonucleases C-terminal domain-containing protein</fullName>
    </recommendedName>
</protein>
<sequence>MTQSLTLRIGIITASFALLAGCAAQKDAEAGSPTSNAGGSTAPAGSSAPDNADEEAARKQLADLTVAPEGSLDGYDRDRFPHWSNQGEGCNTREVVLKRDGDGVKVDDKCRPTSGSWTSPYDGKTWTDPSDVDIDHVVPLAEAWRTGADAWTDEERERFANDLEGENLLAVTDSVNQAKGDKGPEEWRPPLESYWCTYAIKWIDVKHTWDLTVEQDEVAALEDMLDRC</sequence>
<feature type="domain" description="GmrSD restriction endonucleases C-terminal" evidence="3">
    <location>
        <begin position="127"/>
        <end position="220"/>
    </location>
</feature>
<feature type="chain" id="PRO_5038358276" description="GmrSD restriction endonucleases C-terminal domain-containing protein" evidence="2">
    <location>
        <begin position="21"/>
        <end position="228"/>
    </location>
</feature>
<feature type="region of interest" description="Disordered" evidence="1">
    <location>
        <begin position="27"/>
        <end position="88"/>
    </location>
</feature>
<reference evidence="4 5" key="1">
    <citation type="submission" date="2014-10" db="EMBL/GenBank/DDBJ databases">
        <title>Genome sequence of Micropolyspora internatus JCM3315.</title>
        <authorList>
            <person name="Shin S.-K."/>
            <person name="Yi H."/>
        </authorList>
    </citation>
    <scope>NUCLEOTIDE SEQUENCE [LARGE SCALE GENOMIC DNA]</scope>
    <source>
        <strain evidence="4 5">JCM 3315</strain>
    </source>
</reference>
<evidence type="ECO:0000256" key="2">
    <source>
        <dbReference type="SAM" id="SignalP"/>
    </source>
</evidence>
<dbReference type="EMBL" id="JRZE01000003">
    <property type="protein sequence ID" value="KHF44560.1"/>
    <property type="molecule type" value="Genomic_DNA"/>
</dbReference>